<dbReference type="Proteomes" id="UP000271624">
    <property type="component" value="Unassembled WGS sequence"/>
</dbReference>
<comment type="caution">
    <text evidence="1">The sequence shown here is derived from an EMBL/GenBank/DDBJ whole genome shotgun (WGS) entry which is preliminary data.</text>
</comment>
<sequence>MEAHEDLENSNVVLPDISMIENQEEIDISTLSEYIKALGGSLKIVANFPEKEIVLAQFDE</sequence>
<name>A0A433VW15_9CYAN</name>
<evidence type="ECO:0000313" key="2">
    <source>
        <dbReference type="Proteomes" id="UP000271624"/>
    </source>
</evidence>
<evidence type="ECO:0008006" key="3">
    <source>
        <dbReference type="Google" id="ProtNLM"/>
    </source>
</evidence>
<organism evidence="1 2">
    <name type="scientific">Dulcicalothrix desertica PCC 7102</name>
    <dbReference type="NCBI Taxonomy" id="232991"/>
    <lineage>
        <taxon>Bacteria</taxon>
        <taxon>Bacillati</taxon>
        <taxon>Cyanobacteriota</taxon>
        <taxon>Cyanophyceae</taxon>
        <taxon>Nostocales</taxon>
        <taxon>Calotrichaceae</taxon>
        <taxon>Dulcicalothrix</taxon>
    </lineage>
</organism>
<gene>
    <name evidence="1" type="ORF">DSM106972_007530</name>
</gene>
<dbReference type="EMBL" id="RSCL01000001">
    <property type="protein sequence ID" value="RUT10258.1"/>
    <property type="molecule type" value="Genomic_DNA"/>
</dbReference>
<dbReference type="RefSeq" id="WP_233787763.1">
    <property type="nucleotide sequence ID" value="NZ_RSCL01000001.1"/>
</dbReference>
<accession>A0A433VW15</accession>
<proteinExistence type="predicted"/>
<dbReference type="AlphaFoldDB" id="A0A433VW15"/>
<protein>
    <recommendedName>
        <fullName evidence="3">Transcriptional regulator</fullName>
    </recommendedName>
</protein>
<reference evidence="1" key="1">
    <citation type="submission" date="2018-12" db="EMBL/GenBank/DDBJ databases">
        <authorList>
            <person name="Will S."/>
            <person name="Neumann-Schaal M."/>
            <person name="Henke P."/>
        </authorList>
    </citation>
    <scope>NUCLEOTIDE SEQUENCE</scope>
    <source>
        <strain evidence="1">PCC 7102</strain>
    </source>
</reference>
<evidence type="ECO:0000313" key="1">
    <source>
        <dbReference type="EMBL" id="RUT10258.1"/>
    </source>
</evidence>
<reference evidence="1" key="2">
    <citation type="journal article" date="2019" name="Genome Biol. Evol.">
        <title>Day and night: Metabolic profiles and evolutionary relationships of six axenic non-marine cyanobacteria.</title>
        <authorList>
            <person name="Will S.E."/>
            <person name="Henke P."/>
            <person name="Boedeker C."/>
            <person name="Huang S."/>
            <person name="Brinkmann H."/>
            <person name="Rohde M."/>
            <person name="Jarek M."/>
            <person name="Friedl T."/>
            <person name="Seufert S."/>
            <person name="Schumacher M."/>
            <person name="Overmann J."/>
            <person name="Neumann-Schaal M."/>
            <person name="Petersen J."/>
        </authorList>
    </citation>
    <scope>NUCLEOTIDE SEQUENCE [LARGE SCALE GENOMIC DNA]</scope>
    <source>
        <strain evidence="1">PCC 7102</strain>
    </source>
</reference>
<keyword evidence="2" id="KW-1185">Reference proteome</keyword>